<dbReference type="Gramene" id="Psat05G0172600-T1">
    <property type="protein sequence ID" value="KAI5404672.1"/>
    <property type="gene ID" value="KIW84_051726"/>
</dbReference>
<dbReference type="Proteomes" id="UP001058974">
    <property type="component" value="Chromosome 5"/>
</dbReference>
<comment type="caution">
    <text evidence="1">The sequence shown here is derived from an EMBL/GenBank/DDBJ whole genome shotgun (WGS) entry which is preliminary data.</text>
</comment>
<proteinExistence type="predicted"/>
<evidence type="ECO:0000313" key="1">
    <source>
        <dbReference type="EMBL" id="KAI5404672.1"/>
    </source>
</evidence>
<name>A0A9D4WN81_PEA</name>
<reference evidence="1 2" key="1">
    <citation type="journal article" date="2022" name="Nat. Genet.">
        <title>Improved pea reference genome and pan-genome highlight genomic features and evolutionary characteristics.</title>
        <authorList>
            <person name="Yang T."/>
            <person name="Liu R."/>
            <person name="Luo Y."/>
            <person name="Hu S."/>
            <person name="Wang D."/>
            <person name="Wang C."/>
            <person name="Pandey M.K."/>
            <person name="Ge S."/>
            <person name="Xu Q."/>
            <person name="Li N."/>
            <person name="Li G."/>
            <person name="Huang Y."/>
            <person name="Saxena R.K."/>
            <person name="Ji Y."/>
            <person name="Li M."/>
            <person name="Yan X."/>
            <person name="He Y."/>
            <person name="Liu Y."/>
            <person name="Wang X."/>
            <person name="Xiang C."/>
            <person name="Varshney R.K."/>
            <person name="Ding H."/>
            <person name="Gao S."/>
            <person name="Zong X."/>
        </authorList>
    </citation>
    <scope>NUCLEOTIDE SEQUENCE [LARGE SCALE GENOMIC DNA]</scope>
    <source>
        <strain evidence="1 2">cv. Zhongwan 6</strain>
    </source>
</reference>
<gene>
    <name evidence="1" type="ORF">KIW84_051726</name>
</gene>
<accession>A0A9D4WN81</accession>
<dbReference type="AlphaFoldDB" id="A0A9D4WN81"/>
<keyword evidence="2" id="KW-1185">Reference proteome</keyword>
<evidence type="ECO:0000313" key="2">
    <source>
        <dbReference type="Proteomes" id="UP001058974"/>
    </source>
</evidence>
<protein>
    <submittedName>
        <fullName evidence="1">Uncharacterized protein</fullName>
    </submittedName>
</protein>
<dbReference type="EMBL" id="JAMSHJ010000005">
    <property type="protein sequence ID" value="KAI5404672.1"/>
    <property type="molecule type" value="Genomic_DNA"/>
</dbReference>
<sequence length="116" mass="13054">MFDRDAHKDEVRPIPNGEFEAIQLEDIPTRVVKIGSMLPFKAIELSEFEGSFKVRKALKAKLFVDFLAKMTLIPLESDHAWVIFTDGLSNIQGSDADIILGNNFGLVEEVSLRSKF</sequence>
<organism evidence="1 2">
    <name type="scientific">Pisum sativum</name>
    <name type="common">Garden pea</name>
    <name type="synonym">Lathyrus oleraceus</name>
    <dbReference type="NCBI Taxonomy" id="3888"/>
    <lineage>
        <taxon>Eukaryota</taxon>
        <taxon>Viridiplantae</taxon>
        <taxon>Streptophyta</taxon>
        <taxon>Embryophyta</taxon>
        <taxon>Tracheophyta</taxon>
        <taxon>Spermatophyta</taxon>
        <taxon>Magnoliopsida</taxon>
        <taxon>eudicotyledons</taxon>
        <taxon>Gunneridae</taxon>
        <taxon>Pentapetalae</taxon>
        <taxon>rosids</taxon>
        <taxon>fabids</taxon>
        <taxon>Fabales</taxon>
        <taxon>Fabaceae</taxon>
        <taxon>Papilionoideae</taxon>
        <taxon>50 kb inversion clade</taxon>
        <taxon>NPAAA clade</taxon>
        <taxon>Hologalegina</taxon>
        <taxon>IRL clade</taxon>
        <taxon>Fabeae</taxon>
        <taxon>Lathyrus</taxon>
    </lineage>
</organism>